<dbReference type="InterPro" id="IPR052736">
    <property type="entry name" value="Stf3_sulfotransferase"/>
</dbReference>
<evidence type="ECO:0000313" key="1">
    <source>
        <dbReference type="EMBL" id="GAA4945829.1"/>
    </source>
</evidence>
<dbReference type="PANTHER" id="PTHR36451">
    <property type="entry name" value="PAPS-DEPENDENT SULFOTRANSFERASE STF3"/>
    <property type="match status" value="1"/>
</dbReference>
<dbReference type="InterPro" id="IPR027417">
    <property type="entry name" value="P-loop_NTPase"/>
</dbReference>
<gene>
    <name evidence="1" type="ORF">GCM10025791_26310</name>
</gene>
<dbReference type="AlphaFoldDB" id="A0AAV3U431"/>
<name>A0AAV3U431_9ALTE</name>
<sequence length="385" mass="43758">MAKPLWAADQLIEQAQAATGLQDFDNDSFREGLDVLIGDLNNNNPPEQSIERLRQALVGALSTRLKISDYHRNHPELQQQKIEKPVFVFGVPRTGTTLLSNLMAADPARRSPLTWEIDDPIPPASSETLYSDPRAVARLEMEKKMLAANPTMGKYYRNSAIYPNECVFFMAHDFKTLMWESRGRCPNYRDWLFSTDMTSAYQYHKKFLQVLQSKAPGVWNLKMPSHALFLETLITVYPDAKLVWTHRDPLAATGSFASLLSLGFGAFAGEKDDAYLGKNALYQAPLHANRIMDFRDKHGEDRVVDVHYADLMNNPVGTMKSLYAALGDEFTPAAEQGMQAWLDDNPQNKFGRHEYKLEQYGLSEQMVNTAFKRYIERYDIESEGV</sequence>
<dbReference type="Pfam" id="PF13469">
    <property type="entry name" value="Sulfotransfer_3"/>
    <property type="match status" value="1"/>
</dbReference>
<evidence type="ECO:0000313" key="2">
    <source>
        <dbReference type="Proteomes" id="UP001409585"/>
    </source>
</evidence>
<comment type="caution">
    <text evidence="1">The sequence shown here is derived from an EMBL/GenBank/DDBJ whole genome shotgun (WGS) entry which is preliminary data.</text>
</comment>
<reference evidence="2" key="1">
    <citation type="journal article" date="2019" name="Int. J. Syst. Evol. Microbiol.">
        <title>The Global Catalogue of Microorganisms (GCM) 10K type strain sequencing project: providing services to taxonomists for standard genome sequencing and annotation.</title>
        <authorList>
            <consortium name="The Broad Institute Genomics Platform"/>
            <consortium name="The Broad Institute Genome Sequencing Center for Infectious Disease"/>
            <person name="Wu L."/>
            <person name="Ma J."/>
        </authorList>
    </citation>
    <scope>NUCLEOTIDE SEQUENCE [LARGE SCALE GENOMIC DNA]</scope>
    <source>
        <strain evidence="2">JCM 19134</strain>
    </source>
</reference>
<dbReference type="RefSeq" id="WP_345422859.1">
    <property type="nucleotide sequence ID" value="NZ_AP031496.1"/>
</dbReference>
<dbReference type="EMBL" id="BAABLX010000024">
    <property type="protein sequence ID" value="GAA4945829.1"/>
    <property type="molecule type" value="Genomic_DNA"/>
</dbReference>
<dbReference type="Gene3D" id="3.40.50.300">
    <property type="entry name" value="P-loop containing nucleotide triphosphate hydrolases"/>
    <property type="match status" value="1"/>
</dbReference>
<organism evidence="1 2">
    <name type="scientific">Halioxenophilus aromaticivorans</name>
    <dbReference type="NCBI Taxonomy" id="1306992"/>
    <lineage>
        <taxon>Bacteria</taxon>
        <taxon>Pseudomonadati</taxon>
        <taxon>Pseudomonadota</taxon>
        <taxon>Gammaproteobacteria</taxon>
        <taxon>Alteromonadales</taxon>
        <taxon>Alteromonadaceae</taxon>
        <taxon>Halioxenophilus</taxon>
    </lineage>
</organism>
<proteinExistence type="predicted"/>
<dbReference type="Proteomes" id="UP001409585">
    <property type="component" value="Unassembled WGS sequence"/>
</dbReference>
<accession>A0AAV3U431</accession>
<keyword evidence="2" id="KW-1185">Reference proteome</keyword>
<dbReference type="SUPFAM" id="SSF52540">
    <property type="entry name" value="P-loop containing nucleoside triphosphate hydrolases"/>
    <property type="match status" value="1"/>
</dbReference>
<dbReference type="PANTHER" id="PTHR36451:SF1">
    <property type="entry name" value="OMEGA-HYDROXY-BETA-DIHYDROMENAQUINONE-9 SULFOTRANSFERASE STF3"/>
    <property type="match status" value="1"/>
</dbReference>
<protein>
    <submittedName>
        <fullName evidence="1">Sulfotransferase</fullName>
    </submittedName>
</protein>